<dbReference type="STRING" id="61424.A0A2T9Z4W9"/>
<dbReference type="FunFam" id="1.10.10.10:FF:000146">
    <property type="entry name" value="PCI domain-containing protein 2 homolog"/>
    <property type="match status" value="1"/>
</dbReference>
<dbReference type="Gene3D" id="1.10.10.10">
    <property type="entry name" value="Winged helix-like DNA-binding domain superfamily/Winged helix DNA-binding domain"/>
    <property type="match status" value="1"/>
</dbReference>
<accession>A0A2T9Z4W9</accession>
<comment type="similarity">
    <text evidence="1">Belongs to the CSN12 family.</text>
</comment>
<dbReference type="AlphaFoldDB" id="A0A2T9Z4W9"/>
<reference evidence="4 5" key="1">
    <citation type="journal article" date="2018" name="MBio">
        <title>Comparative Genomics Reveals the Core Gene Toolbox for the Fungus-Insect Symbiosis.</title>
        <authorList>
            <person name="Wang Y."/>
            <person name="Stata M."/>
            <person name="Wang W."/>
            <person name="Stajich J.E."/>
            <person name="White M.M."/>
            <person name="Moncalvo J.M."/>
        </authorList>
    </citation>
    <scope>NUCLEOTIDE SEQUENCE [LARGE SCALE GENOMIC DNA]</scope>
    <source>
        <strain evidence="4 5">AUS-77-4</strain>
    </source>
</reference>
<evidence type="ECO:0000313" key="5">
    <source>
        <dbReference type="Proteomes" id="UP000245699"/>
    </source>
</evidence>
<evidence type="ECO:0000259" key="3">
    <source>
        <dbReference type="PROSITE" id="PS50250"/>
    </source>
</evidence>
<dbReference type="Pfam" id="PF01399">
    <property type="entry name" value="PCI"/>
    <property type="match status" value="1"/>
</dbReference>
<dbReference type="SMART" id="SM00753">
    <property type="entry name" value="PAM"/>
    <property type="match status" value="1"/>
</dbReference>
<dbReference type="InterPro" id="IPR000717">
    <property type="entry name" value="PCI_dom"/>
</dbReference>
<gene>
    <name evidence="4" type="ORF">BB559_000559</name>
</gene>
<dbReference type="OrthoDB" id="10252687at2759"/>
<dbReference type="GO" id="GO:0070390">
    <property type="term" value="C:transcription export complex 2"/>
    <property type="evidence" value="ECO:0007669"/>
    <property type="project" value="TreeGrafter"/>
</dbReference>
<dbReference type="EMBL" id="MBFT01000027">
    <property type="protein sequence ID" value="PVU99586.1"/>
    <property type="molecule type" value="Genomic_DNA"/>
</dbReference>
<evidence type="ECO:0000256" key="1">
    <source>
        <dbReference type="ARBA" id="ARBA00025771"/>
    </source>
</evidence>
<dbReference type="InterPro" id="IPR036388">
    <property type="entry name" value="WH-like_DNA-bd_sf"/>
</dbReference>
<dbReference type="GO" id="GO:0006368">
    <property type="term" value="P:transcription elongation by RNA polymerase II"/>
    <property type="evidence" value="ECO:0007669"/>
    <property type="project" value="TreeGrafter"/>
</dbReference>
<dbReference type="GO" id="GO:0003690">
    <property type="term" value="F:double-stranded DNA binding"/>
    <property type="evidence" value="ECO:0007669"/>
    <property type="project" value="InterPro"/>
</dbReference>
<keyword evidence="5" id="KW-1185">Reference proteome</keyword>
<dbReference type="GO" id="GO:0003723">
    <property type="term" value="F:RNA binding"/>
    <property type="evidence" value="ECO:0007669"/>
    <property type="project" value="InterPro"/>
</dbReference>
<name>A0A2T9Z4W9_9FUNG</name>
<dbReference type="GO" id="GO:0016973">
    <property type="term" value="P:poly(A)+ mRNA export from nucleus"/>
    <property type="evidence" value="ECO:0007669"/>
    <property type="project" value="TreeGrafter"/>
</dbReference>
<proteinExistence type="inferred from homology"/>
<comment type="caution">
    <text evidence="4">The sequence shown here is derived from an EMBL/GenBank/DDBJ whole genome shotgun (WGS) entry which is preliminary data.</text>
</comment>
<organism evidence="4 5">
    <name type="scientific">Furculomyces boomerangus</name>
    <dbReference type="NCBI Taxonomy" id="61424"/>
    <lineage>
        <taxon>Eukaryota</taxon>
        <taxon>Fungi</taxon>
        <taxon>Fungi incertae sedis</taxon>
        <taxon>Zoopagomycota</taxon>
        <taxon>Kickxellomycotina</taxon>
        <taxon>Harpellomycetes</taxon>
        <taxon>Harpellales</taxon>
        <taxon>Harpellaceae</taxon>
        <taxon>Furculomyces</taxon>
    </lineage>
</organism>
<dbReference type="InterPro" id="IPR045114">
    <property type="entry name" value="Csn12-like"/>
</dbReference>
<dbReference type="PANTHER" id="PTHR12732">
    <property type="entry name" value="UNCHARACTERIZED PROTEASOME COMPONENT REGION PCI-CONTAINING"/>
    <property type="match status" value="1"/>
</dbReference>
<evidence type="ECO:0000256" key="2">
    <source>
        <dbReference type="ARBA" id="ARBA00073854"/>
    </source>
</evidence>
<sequence length="381" mass="44122">MNSFSHYTKAINTAILQNDPRPLIRAFSLENPPVSPRLNLSRTLPSPWDQILLFHLSAANSFYSQDYISAYENQAKCLLSYLKVFPTHKRPFLPFIYLLNNQMISFAIKADQTLILQGKEPEKAQQAAWNTNKCFSACITDNISEDDSSRKWGTYHLACTLFKLYFHLHSFHLCKNIIRAIEASPLPDLSQFSIADQVQYNYYIGVLFFQQEKYVKASKHLTFVLENIHYQCKKNRMYLIPTNMVNGILPNQKLLEKYPTIKNQFFVYINALKSGNVKQFDQALQNNQNEHFKNGTYLAMERVRLHVLRRFIKKVYLISKTTRIHTDTFVAAFRFMGLVIDGMEVHCILANLIHKGFIKGYISESHNTLVLSKADPFPLAT</sequence>
<protein>
    <recommendedName>
        <fullName evidence="2">Protein CSN12 homolog</fullName>
    </recommendedName>
</protein>
<dbReference type="GO" id="GO:0000973">
    <property type="term" value="P:post-transcriptional tethering of RNA polymerase II gene DNA at nuclear periphery"/>
    <property type="evidence" value="ECO:0007669"/>
    <property type="project" value="TreeGrafter"/>
</dbReference>
<feature type="domain" description="PCI" evidence="3">
    <location>
        <begin position="198"/>
        <end position="376"/>
    </location>
</feature>
<evidence type="ECO:0000313" key="4">
    <source>
        <dbReference type="EMBL" id="PVU99586.1"/>
    </source>
</evidence>
<dbReference type="Proteomes" id="UP000245699">
    <property type="component" value="Unassembled WGS sequence"/>
</dbReference>
<dbReference type="PANTHER" id="PTHR12732:SF0">
    <property type="entry name" value="PCI DOMAIN-CONTAINING PROTEIN 2"/>
    <property type="match status" value="1"/>
</dbReference>
<dbReference type="PROSITE" id="PS50250">
    <property type="entry name" value="PCI"/>
    <property type="match status" value="1"/>
</dbReference>